<accession>A0A4Y3R635</accession>
<gene>
    <name evidence="2" type="ORF">SCA03_57270</name>
</gene>
<name>A0A4Y3R635_STRCI</name>
<dbReference type="OrthoDB" id="3700951at2"/>
<comment type="caution">
    <text evidence="2">The sequence shown here is derived from an EMBL/GenBank/DDBJ whole genome shotgun (WGS) entry which is preliminary data.</text>
</comment>
<protein>
    <recommendedName>
        <fullName evidence="4">SH3 domain-containing protein</fullName>
    </recommendedName>
</protein>
<feature type="signal peptide" evidence="1">
    <location>
        <begin position="1"/>
        <end position="20"/>
    </location>
</feature>
<organism evidence="2 3">
    <name type="scientific">Streptomyces cacaoi</name>
    <dbReference type="NCBI Taxonomy" id="1898"/>
    <lineage>
        <taxon>Bacteria</taxon>
        <taxon>Bacillati</taxon>
        <taxon>Actinomycetota</taxon>
        <taxon>Actinomycetes</taxon>
        <taxon>Kitasatosporales</taxon>
        <taxon>Streptomycetaceae</taxon>
        <taxon>Streptomyces</taxon>
    </lineage>
</organism>
<dbReference type="RefSeq" id="WP_051845996.1">
    <property type="nucleotide sequence ID" value="NZ_BJMM01000044.1"/>
</dbReference>
<dbReference type="Proteomes" id="UP000319210">
    <property type="component" value="Unassembled WGS sequence"/>
</dbReference>
<proteinExistence type="predicted"/>
<feature type="chain" id="PRO_5038841103" description="SH3 domain-containing protein" evidence="1">
    <location>
        <begin position="21"/>
        <end position="125"/>
    </location>
</feature>
<evidence type="ECO:0000313" key="3">
    <source>
        <dbReference type="Proteomes" id="UP000319210"/>
    </source>
</evidence>
<evidence type="ECO:0000313" key="2">
    <source>
        <dbReference type="EMBL" id="GEB53176.1"/>
    </source>
</evidence>
<reference evidence="2 3" key="1">
    <citation type="submission" date="2019-06" db="EMBL/GenBank/DDBJ databases">
        <title>Whole genome shotgun sequence of Streptomyces cacaoi subsp. cacaoi NBRC 12748.</title>
        <authorList>
            <person name="Hosoyama A."/>
            <person name="Uohara A."/>
            <person name="Ohji S."/>
            <person name="Ichikawa N."/>
        </authorList>
    </citation>
    <scope>NUCLEOTIDE SEQUENCE [LARGE SCALE GENOMIC DNA]</scope>
    <source>
        <strain evidence="2 3">NBRC 12748</strain>
    </source>
</reference>
<sequence length="125" mass="12808">MRTKLRIAATALAVAGFAGAAVTGASGASAVTGAPAAAVAKTTNVKAYDTAGVLRHPNFSDKRMLSEVRPGYTYPALCWTEGATVTDNGVTNNVWIKIALNKGGAGYVPAVYFKGDKHAGVPNHC</sequence>
<evidence type="ECO:0000256" key="1">
    <source>
        <dbReference type="SAM" id="SignalP"/>
    </source>
</evidence>
<dbReference type="AlphaFoldDB" id="A0A4Y3R635"/>
<dbReference type="EMBL" id="BJMM01000044">
    <property type="protein sequence ID" value="GEB53176.1"/>
    <property type="molecule type" value="Genomic_DNA"/>
</dbReference>
<keyword evidence="1" id="KW-0732">Signal</keyword>
<keyword evidence="3" id="KW-1185">Reference proteome</keyword>
<evidence type="ECO:0008006" key="4">
    <source>
        <dbReference type="Google" id="ProtNLM"/>
    </source>
</evidence>